<dbReference type="InterPro" id="IPR029032">
    <property type="entry name" value="AhpD-like"/>
</dbReference>
<accession>A0AAD4PUX1</accession>
<dbReference type="EMBL" id="JAJTJA010000008">
    <property type="protein sequence ID" value="KAH8695621.1"/>
    <property type="molecule type" value="Genomic_DNA"/>
</dbReference>
<dbReference type="InterPro" id="IPR052512">
    <property type="entry name" value="4CMD/NDH-1_regulator"/>
</dbReference>
<dbReference type="GeneID" id="70250989"/>
<dbReference type="PANTHER" id="PTHR33570">
    <property type="entry name" value="4-CARBOXYMUCONOLACTONE DECARBOXYLASE FAMILY PROTEIN"/>
    <property type="match status" value="1"/>
</dbReference>
<dbReference type="Proteomes" id="UP001201262">
    <property type="component" value="Unassembled WGS sequence"/>
</dbReference>
<dbReference type="GO" id="GO:0051920">
    <property type="term" value="F:peroxiredoxin activity"/>
    <property type="evidence" value="ECO:0007669"/>
    <property type="project" value="InterPro"/>
</dbReference>
<dbReference type="RefSeq" id="XP_046070763.1">
    <property type="nucleotide sequence ID" value="XM_046220702.1"/>
</dbReference>
<proteinExistence type="predicted"/>
<organism evidence="2 3">
    <name type="scientific">Talaromyces proteolyticus</name>
    <dbReference type="NCBI Taxonomy" id="1131652"/>
    <lineage>
        <taxon>Eukaryota</taxon>
        <taxon>Fungi</taxon>
        <taxon>Dikarya</taxon>
        <taxon>Ascomycota</taxon>
        <taxon>Pezizomycotina</taxon>
        <taxon>Eurotiomycetes</taxon>
        <taxon>Eurotiomycetidae</taxon>
        <taxon>Eurotiales</taxon>
        <taxon>Trichocomaceae</taxon>
        <taxon>Talaromyces</taxon>
        <taxon>Talaromyces sect. Bacilispori</taxon>
    </lineage>
</organism>
<dbReference type="Gene3D" id="1.20.1290.10">
    <property type="entry name" value="AhpD-like"/>
    <property type="match status" value="1"/>
</dbReference>
<sequence>MDEEKPDRAAIERAQQVLYDEGSKLREKVFGHQYISKSKSLPEFLQPVQTMAITAGWSLVWSRPGLELKTRSLLCLAMLAMLGRDNELAAHVRGAISNGCTEKEIQEVFLQVGVYGGVPNAVNATRIASEVLQDNNKNIPNDRTSL</sequence>
<evidence type="ECO:0000313" key="3">
    <source>
        <dbReference type="Proteomes" id="UP001201262"/>
    </source>
</evidence>
<feature type="domain" description="Carboxymuconolactone decarboxylase-like" evidence="1">
    <location>
        <begin position="50"/>
        <end position="130"/>
    </location>
</feature>
<dbReference type="Pfam" id="PF02627">
    <property type="entry name" value="CMD"/>
    <property type="match status" value="1"/>
</dbReference>
<dbReference type="SUPFAM" id="SSF69118">
    <property type="entry name" value="AhpD-like"/>
    <property type="match status" value="1"/>
</dbReference>
<keyword evidence="3" id="KW-1185">Reference proteome</keyword>
<comment type="caution">
    <text evidence="2">The sequence shown here is derived from an EMBL/GenBank/DDBJ whole genome shotgun (WGS) entry which is preliminary data.</text>
</comment>
<protein>
    <submittedName>
        <fullName evidence="2">4-carboxymuconolactone decarboxylase</fullName>
    </submittedName>
</protein>
<gene>
    <name evidence="2" type="ORF">BGW36DRAFT_429490</name>
</gene>
<evidence type="ECO:0000313" key="2">
    <source>
        <dbReference type="EMBL" id="KAH8695621.1"/>
    </source>
</evidence>
<dbReference type="PANTHER" id="PTHR33570:SF2">
    <property type="entry name" value="CARBOXYMUCONOLACTONE DECARBOXYLASE-LIKE DOMAIN-CONTAINING PROTEIN"/>
    <property type="match status" value="1"/>
</dbReference>
<reference evidence="2" key="1">
    <citation type="submission" date="2021-12" db="EMBL/GenBank/DDBJ databases">
        <title>Convergent genome expansion in fungi linked to evolution of root-endophyte symbiosis.</title>
        <authorList>
            <consortium name="DOE Joint Genome Institute"/>
            <person name="Ke Y.-H."/>
            <person name="Bonito G."/>
            <person name="Liao H.-L."/>
            <person name="Looney B."/>
            <person name="Rojas-Flechas A."/>
            <person name="Nash J."/>
            <person name="Hameed K."/>
            <person name="Schadt C."/>
            <person name="Martin F."/>
            <person name="Crous P.W."/>
            <person name="Miettinen O."/>
            <person name="Magnuson J.K."/>
            <person name="Labbe J."/>
            <person name="Jacobson D."/>
            <person name="Doktycz M.J."/>
            <person name="Veneault-Fourrey C."/>
            <person name="Kuo A."/>
            <person name="Mondo S."/>
            <person name="Calhoun S."/>
            <person name="Riley R."/>
            <person name="Ohm R."/>
            <person name="LaButti K."/>
            <person name="Andreopoulos B."/>
            <person name="Pangilinan J."/>
            <person name="Nolan M."/>
            <person name="Tritt A."/>
            <person name="Clum A."/>
            <person name="Lipzen A."/>
            <person name="Daum C."/>
            <person name="Barry K."/>
            <person name="Grigoriev I.V."/>
            <person name="Vilgalys R."/>
        </authorList>
    </citation>
    <scope>NUCLEOTIDE SEQUENCE</scope>
    <source>
        <strain evidence="2">PMI_201</strain>
    </source>
</reference>
<name>A0AAD4PUX1_9EURO</name>
<dbReference type="AlphaFoldDB" id="A0AAD4PUX1"/>
<evidence type="ECO:0000259" key="1">
    <source>
        <dbReference type="Pfam" id="PF02627"/>
    </source>
</evidence>
<dbReference type="InterPro" id="IPR003779">
    <property type="entry name" value="CMD-like"/>
</dbReference>